<dbReference type="Pfam" id="PF07377">
    <property type="entry name" value="DUF1493"/>
    <property type="match status" value="1"/>
</dbReference>
<dbReference type="OrthoDB" id="6476622at2"/>
<protein>
    <submittedName>
        <fullName evidence="1">DUF1493 family protein</fullName>
    </submittedName>
</protein>
<dbReference type="AlphaFoldDB" id="A0A3N6S6Z4"/>
<evidence type="ECO:0000313" key="1">
    <source>
        <dbReference type="EMBL" id="RQM36840.1"/>
    </source>
</evidence>
<proteinExistence type="predicted"/>
<dbReference type="InterPro" id="IPR010862">
    <property type="entry name" value="DUF1493"/>
</dbReference>
<evidence type="ECO:0000313" key="2">
    <source>
        <dbReference type="Proteomes" id="UP000279457"/>
    </source>
</evidence>
<reference evidence="1 2" key="1">
    <citation type="submission" date="2018-10" db="EMBL/GenBank/DDBJ databases">
        <title>Draft genome sequence for the type isolate of Erwinia psidii, agent causal of bacterial blight in guava (Psidium guajava) and wilt and die-back of Eucalyptus spp.</title>
        <authorList>
            <person name="Hermenegildo P.S."/>
            <person name="Santos S.A."/>
            <person name="Guimaraes L.M.S."/>
            <person name="Vidigal P.M.P."/>
            <person name="Pereira I.C."/>
            <person name="Badel J.L."/>
            <person name="Alfenas-Zerbini P."/>
            <person name="Ferreira M.A.S.V."/>
            <person name="Alfenas A.C."/>
        </authorList>
    </citation>
    <scope>NUCLEOTIDE SEQUENCE [LARGE SCALE GENOMIC DNA]</scope>
    <source>
        <strain evidence="1 2">IBSBF 435</strain>
    </source>
</reference>
<dbReference type="Proteomes" id="UP000279457">
    <property type="component" value="Unassembled WGS sequence"/>
</dbReference>
<accession>A0A3N6S6Z4</accession>
<dbReference type="EMBL" id="RHHM01000016">
    <property type="protein sequence ID" value="RQM36840.1"/>
    <property type="molecule type" value="Genomic_DNA"/>
</dbReference>
<comment type="caution">
    <text evidence="1">The sequence shown here is derived from an EMBL/GenBank/DDBJ whole genome shotgun (WGS) entry which is preliminary data.</text>
</comment>
<name>A0A3N6S6Z4_9GAMM</name>
<keyword evidence="2" id="KW-1185">Reference proteome</keyword>
<gene>
    <name evidence="1" type="ORF">EB241_17885</name>
</gene>
<sequence>MELKEDIAASVISWYEENYNLKPLFAKKKPVLTSETSLSTGDYPWARETGDDIMKDYFKRFNIDESGFDFFKYWPPSKGLIPNFLRPREFKVESRRAEPLTIAMLIESAKAGRWLY</sequence>
<organism evidence="1 2">
    <name type="scientific">Erwinia psidii</name>
    <dbReference type="NCBI Taxonomy" id="69224"/>
    <lineage>
        <taxon>Bacteria</taxon>
        <taxon>Pseudomonadati</taxon>
        <taxon>Pseudomonadota</taxon>
        <taxon>Gammaproteobacteria</taxon>
        <taxon>Enterobacterales</taxon>
        <taxon>Erwiniaceae</taxon>
        <taxon>Erwinia</taxon>
    </lineage>
</organism>
<dbReference type="RefSeq" id="WP_124234374.1">
    <property type="nucleotide sequence ID" value="NZ_RHHM01000016.1"/>
</dbReference>